<dbReference type="AlphaFoldDB" id="A0AAU2H968"/>
<organism evidence="2">
    <name type="scientific">Streptomyces sp. NBC_00060</name>
    <dbReference type="NCBI Taxonomy" id="2975636"/>
    <lineage>
        <taxon>Bacteria</taxon>
        <taxon>Bacillati</taxon>
        <taxon>Actinomycetota</taxon>
        <taxon>Actinomycetes</taxon>
        <taxon>Kitasatosporales</taxon>
        <taxon>Streptomycetaceae</taxon>
        <taxon>Streptomyces</taxon>
    </lineage>
</organism>
<reference evidence="2" key="1">
    <citation type="submission" date="2022-10" db="EMBL/GenBank/DDBJ databases">
        <title>The complete genomes of actinobacterial strains from the NBC collection.</title>
        <authorList>
            <person name="Joergensen T.S."/>
            <person name="Alvarez Arevalo M."/>
            <person name="Sterndorff E.B."/>
            <person name="Faurdal D."/>
            <person name="Vuksanovic O."/>
            <person name="Mourched A.-S."/>
            <person name="Charusanti P."/>
            <person name="Shaw S."/>
            <person name="Blin K."/>
            <person name="Weber T."/>
        </authorList>
    </citation>
    <scope>NUCLEOTIDE SEQUENCE</scope>
    <source>
        <strain evidence="2">NBC_00060</strain>
    </source>
</reference>
<accession>A0AAU2H968</accession>
<gene>
    <name evidence="2" type="ORF">OHV25_36325</name>
</gene>
<evidence type="ECO:0000313" key="2">
    <source>
        <dbReference type="EMBL" id="WTU44673.1"/>
    </source>
</evidence>
<proteinExistence type="predicted"/>
<feature type="region of interest" description="Disordered" evidence="1">
    <location>
        <begin position="154"/>
        <end position="178"/>
    </location>
</feature>
<evidence type="ECO:0000256" key="1">
    <source>
        <dbReference type="SAM" id="MobiDB-lite"/>
    </source>
</evidence>
<protein>
    <submittedName>
        <fullName evidence="2">DUF1269 domain-containing protein</fullName>
    </submittedName>
</protein>
<name>A0AAU2H968_9ACTN</name>
<sequence length="178" mass="19288">MQLLVVEFGMDAKFEGRIVEELAILEADGQVHVLDMLFVHKEPSGDLLVLDFQAEGMGETVAALLGMSGERLREAEEEYPSLAEGHAFGLTLTEIREMAESLAAGTAAAFVLLEHVWAKHLRKAVRDAGGVPVAEGFLTVEALEPVAAELMAAAQRMGEPAEPGSRPEPANRDKRRRN</sequence>
<dbReference type="EMBL" id="CP108253">
    <property type="protein sequence ID" value="WTU44673.1"/>
    <property type="molecule type" value="Genomic_DNA"/>
</dbReference>